<sequence>LFLDKSLYSHVYSLLEVVLAVHVNSATYKHLFSAIQTNRTWIRTSMHQDRFFKSFFNTIYRKKDFQ</sequence>
<name>A0A6G0YXV0_APHCR</name>
<evidence type="ECO:0000313" key="1">
    <source>
        <dbReference type="EMBL" id="KAF0762626.1"/>
    </source>
</evidence>
<feature type="non-terminal residue" evidence="1">
    <location>
        <position position="1"/>
    </location>
</feature>
<dbReference type="EMBL" id="VUJU01002087">
    <property type="protein sequence ID" value="KAF0762626.1"/>
    <property type="molecule type" value="Genomic_DNA"/>
</dbReference>
<dbReference type="Proteomes" id="UP000478052">
    <property type="component" value="Unassembled WGS sequence"/>
</dbReference>
<proteinExistence type="predicted"/>
<gene>
    <name evidence="1" type="ORF">FWK35_00007833</name>
</gene>
<accession>A0A6G0YXV0</accession>
<evidence type="ECO:0000313" key="2">
    <source>
        <dbReference type="Proteomes" id="UP000478052"/>
    </source>
</evidence>
<organism evidence="1 2">
    <name type="scientific">Aphis craccivora</name>
    <name type="common">Cowpea aphid</name>
    <dbReference type="NCBI Taxonomy" id="307492"/>
    <lineage>
        <taxon>Eukaryota</taxon>
        <taxon>Metazoa</taxon>
        <taxon>Ecdysozoa</taxon>
        <taxon>Arthropoda</taxon>
        <taxon>Hexapoda</taxon>
        <taxon>Insecta</taxon>
        <taxon>Pterygota</taxon>
        <taxon>Neoptera</taxon>
        <taxon>Paraneoptera</taxon>
        <taxon>Hemiptera</taxon>
        <taxon>Sternorrhyncha</taxon>
        <taxon>Aphidomorpha</taxon>
        <taxon>Aphidoidea</taxon>
        <taxon>Aphididae</taxon>
        <taxon>Aphidini</taxon>
        <taxon>Aphis</taxon>
        <taxon>Aphis</taxon>
    </lineage>
</organism>
<keyword evidence="2" id="KW-1185">Reference proteome</keyword>
<protein>
    <submittedName>
        <fullName evidence="1">Zinc finger MYM-type protein 1-like</fullName>
    </submittedName>
</protein>
<reference evidence="1 2" key="1">
    <citation type="submission" date="2019-08" db="EMBL/GenBank/DDBJ databases">
        <title>Whole genome of Aphis craccivora.</title>
        <authorList>
            <person name="Voronova N.V."/>
            <person name="Shulinski R.S."/>
            <person name="Bandarenka Y.V."/>
            <person name="Zhorov D.G."/>
            <person name="Warner D."/>
        </authorList>
    </citation>
    <scope>NUCLEOTIDE SEQUENCE [LARGE SCALE GENOMIC DNA]</scope>
    <source>
        <strain evidence="1">180601</strain>
        <tissue evidence="1">Whole Body</tissue>
    </source>
</reference>
<comment type="caution">
    <text evidence="1">The sequence shown here is derived from an EMBL/GenBank/DDBJ whole genome shotgun (WGS) entry which is preliminary data.</text>
</comment>
<dbReference type="AlphaFoldDB" id="A0A6G0YXV0"/>